<dbReference type="PANTHER" id="PTHR31793">
    <property type="entry name" value="4-HYDROXYBENZOYL-COA THIOESTERASE FAMILY MEMBER"/>
    <property type="match status" value="1"/>
</dbReference>
<keyword evidence="1" id="KW-0378">Hydrolase</keyword>
<protein>
    <submittedName>
        <fullName evidence="2">Acyl-CoA thioesterase</fullName>
    </submittedName>
</protein>
<reference evidence="2 3" key="1">
    <citation type="submission" date="2019-02" db="EMBL/GenBank/DDBJ databases">
        <title>Marinobacter halodurans sp. nov., a marine bacterium isolated from sea tidal flat.</title>
        <authorList>
            <person name="Yoo Y."/>
            <person name="Lee D.W."/>
            <person name="Kim B.S."/>
            <person name="Kim J.-J."/>
        </authorList>
    </citation>
    <scope>NUCLEOTIDE SEQUENCE [LARGE SCALE GENOMIC DNA]</scope>
    <source>
        <strain evidence="2 3">YJ-S3-2</strain>
    </source>
</reference>
<proteinExistence type="predicted"/>
<dbReference type="PANTHER" id="PTHR31793:SF37">
    <property type="entry name" value="ACYL-COA THIOESTER HYDROLASE YBGC"/>
    <property type="match status" value="1"/>
</dbReference>
<dbReference type="CDD" id="cd00586">
    <property type="entry name" value="4HBT"/>
    <property type="match status" value="1"/>
</dbReference>
<dbReference type="EMBL" id="SJDL01000028">
    <property type="protein sequence ID" value="TBW52241.1"/>
    <property type="molecule type" value="Genomic_DNA"/>
</dbReference>
<dbReference type="RefSeq" id="WP_131482986.1">
    <property type="nucleotide sequence ID" value="NZ_SJDL01000028.1"/>
</dbReference>
<keyword evidence="3" id="KW-1185">Reference proteome</keyword>
<evidence type="ECO:0000313" key="3">
    <source>
        <dbReference type="Proteomes" id="UP000313645"/>
    </source>
</evidence>
<dbReference type="Gene3D" id="3.10.129.10">
    <property type="entry name" value="Hotdog Thioesterase"/>
    <property type="match status" value="1"/>
</dbReference>
<name>A0ABY1ZLH1_9GAMM</name>
<sequence>MPIVVQPEDVDRLGHANNVVYVRWLEEVSWAHIESLGMTWERHEATGRAMAITRTEIDYLAGANEGDHLLLGTWLVDFDGRFRSARRFQLVRQSDGKSLVRARSSHACVDLKTQRPARVPREYGDILGHAVVTTE</sequence>
<accession>A0ABY1ZLH1</accession>
<gene>
    <name evidence="2" type="ORF">EZI54_16180</name>
</gene>
<comment type="caution">
    <text evidence="2">The sequence shown here is derived from an EMBL/GenBank/DDBJ whole genome shotgun (WGS) entry which is preliminary data.</text>
</comment>
<organism evidence="2 3">
    <name type="scientific">Marinobacter halodurans</name>
    <dbReference type="NCBI Taxonomy" id="2528979"/>
    <lineage>
        <taxon>Bacteria</taxon>
        <taxon>Pseudomonadati</taxon>
        <taxon>Pseudomonadota</taxon>
        <taxon>Gammaproteobacteria</taxon>
        <taxon>Pseudomonadales</taxon>
        <taxon>Marinobacteraceae</taxon>
        <taxon>Marinobacter</taxon>
    </lineage>
</organism>
<dbReference type="Pfam" id="PF13279">
    <property type="entry name" value="4HBT_2"/>
    <property type="match status" value="1"/>
</dbReference>
<evidence type="ECO:0000256" key="1">
    <source>
        <dbReference type="ARBA" id="ARBA00022801"/>
    </source>
</evidence>
<evidence type="ECO:0000313" key="2">
    <source>
        <dbReference type="EMBL" id="TBW52241.1"/>
    </source>
</evidence>
<dbReference type="Proteomes" id="UP000313645">
    <property type="component" value="Unassembled WGS sequence"/>
</dbReference>
<dbReference type="InterPro" id="IPR029069">
    <property type="entry name" value="HotDog_dom_sf"/>
</dbReference>
<dbReference type="InterPro" id="IPR050563">
    <property type="entry name" value="4-hydroxybenzoyl-CoA_TE"/>
</dbReference>
<dbReference type="SUPFAM" id="SSF54637">
    <property type="entry name" value="Thioesterase/thiol ester dehydrase-isomerase"/>
    <property type="match status" value="1"/>
</dbReference>